<sequence>MNLRLDNPTKPGKRIIPHPKPPMTLKETGLDPEWMADLLIKTIYRQNLQLPSEMSKATKLPIPLIDKLIQILSEKRLIEVKGQLGASLTAEMRYQLPSAGKAWALEALAQSEYIGPAPVPVDMFTAQVRKQSIRSEVLTREALERQFSHLTMPDWMTEQIGPAVNSGQSILLYGPPGNGKSSIAEAVAAAYEDYIFIPHALEVDGQVITLYDPTVHRLMVEDNRDPGSIRHERAFDERFIRTRRPVIITGGELNLDMLDLSYSPISKIYEAPIQLKACGGVFVIDDFGRQRESPQALVNRMIIPLEANKDFLSLQTGRKFQIIFDALVVFSTNINPKELVDGAALRRLRYKILVDSPDIETFVDIFHRAAKRAGLELTEEILSFVMFELYEKEEGAKVQAFHPRFLIDQILAICTYEGTKPALREDYLRRAWGNLYTKH</sequence>
<accession>A0ABQ6LDB1</accession>
<gene>
    <name evidence="3" type="ORF">LNKW23_05600</name>
</gene>
<dbReference type="EMBL" id="BSYI01000003">
    <property type="protein sequence ID" value="GMG81347.1"/>
    <property type="molecule type" value="Genomic_DNA"/>
</dbReference>
<feature type="region of interest" description="Disordered" evidence="1">
    <location>
        <begin position="1"/>
        <end position="26"/>
    </location>
</feature>
<evidence type="ECO:0000313" key="4">
    <source>
        <dbReference type="Proteomes" id="UP001239909"/>
    </source>
</evidence>
<name>A0ABQ6LDB1_9RHOB</name>
<dbReference type="Gene3D" id="3.40.50.300">
    <property type="entry name" value="P-loop containing nucleotide triphosphate hydrolases"/>
    <property type="match status" value="1"/>
</dbReference>
<dbReference type="Pfam" id="PF00004">
    <property type="entry name" value="AAA"/>
    <property type="match status" value="1"/>
</dbReference>
<reference evidence="3 4" key="1">
    <citation type="submission" date="2023-04" db="EMBL/GenBank/DDBJ databases">
        <title>Marinoamorphus aggregata gen. nov., sp. Nov., isolate from tissue of brittle star Ophioplocus japonicus.</title>
        <authorList>
            <person name="Kawano K."/>
            <person name="Sawayama S."/>
            <person name="Nakagawa S."/>
        </authorList>
    </citation>
    <scope>NUCLEOTIDE SEQUENCE [LARGE SCALE GENOMIC DNA]</scope>
    <source>
        <strain evidence="3 4">NKW23</strain>
    </source>
</reference>
<evidence type="ECO:0000313" key="3">
    <source>
        <dbReference type="EMBL" id="GMG81347.1"/>
    </source>
</evidence>
<keyword evidence="4" id="KW-1185">Reference proteome</keyword>
<dbReference type="InterPro" id="IPR003593">
    <property type="entry name" value="AAA+_ATPase"/>
</dbReference>
<comment type="caution">
    <text evidence="3">The sequence shown here is derived from an EMBL/GenBank/DDBJ whole genome shotgun (WGS) entry which is preliminary data.</text>
</comment>
<protein>
    <submittedName>
        <fullName evidence="3">ATPase</fullName>
    </submittedName>
</protein>
<organism evidence="3 4">
    <name type="scientific">Paralimibaculum aggregatum</name>
    <dbReference type="NCBI Taxonomy" id="3036245"/>
    <lineage>
        <taxon>Bacteria</taxon>
        <taxon>Pseudomonadati</taxon>
        <taxon>Pseudomonadota</taxon>
        <taxon>Alphaproteobacteria</taxon>
        <taxon>Rhodobacterales</taxon>
        <taxon>Paracoccaceae</taxon>
        <taxon>Paralimibaculum</taxon>
    </lineage>
</organism>
<evidence type="ECO:0000256" key="1">
    <source>
        <dbReference type="SAM" id="MobiDB-lite"/>
    </source>
</evidence>
<dbReference type="SMART" id="SM00382">
    <property type="entry name" value="AAA"/>
    <property type="match status" value="1"/>
</dbReference>
<dbReference type="Proteomes" id="UP001239909">
    <property type="component" value="Unassembled WGS sequence"/>
</dbReference>
<feature type="domain" description="AAA+ ATPase" evidence="2">
    <location>
        <begin position="166"/>
        <end position="358"/>
    </location>
</feature>
<dbReference type="RefSeq" id="WP_285670009.1">
    <property type="nucleotide sequence ID" value="NZ_BSYI01000003.1"/>
</dbReference>
<proteinExistence type="predicted"/>
<dbReference type="InterPro" id="IPR027417">
    <property type="entry name" value="P-loop_NTPase"/>
</dbReference>
<dbReference type="SUPFAM" id="SSF52540">
    <property type="entry name" value="P-loop containing nucleoside triphosphate hydrolases"/>
    <property type="match status" value="1"/>
</dbReference>
<evidence type="ECO:0000259" key="2">
    <source>
        <dbReference type="SMART" id="SM00382"/>
    </source>
</evidence>
<dbReference type="InterPro" id="IPR003959">
    <property type="entry name" value="ATPase_AAA_core"/>
</dbReference>